<accession>A0A2T6ZH04</accession>
<dbReference type="GO" id="GO:0004152">
    <property type="term" value="F:dihydroorotate dehydrogenase activity"/>
    <property type="evidence" value="ECO:0007669"/>
    <property type="project" value="InterPro"/>
</dbReference>
<evidence type="ECO:0000256" key="1">
    <source>
        <dbReference type="ARBA" id="ARBA00001917"/>
    </source>
</evidence>
<evidence type="ECO:0000256" key="7">
    <source>
        <dbReference type="ARBA" id="ARBA00031623"/>
    </source>
</evidence>
<evidence type="ECO:0000259" key="8">
    <source>
        <dbReference type="Pfam" id="PF01180"/>
    </source>
</evidence>
<dbReference type="InterPro" id="IPR013785">
    <property type="entry name" value="Aldolase_TIM"/>
</dbReference>
<keyword evidence="6" id="KW-0560">Oxidoreductase</keyword>
<feature type="domain" description="Dihydroorotate dehydrogenase catalytic" evidence="8">
    <location>
        <begin position="3"/>
        <end position="312"/>
    </location>
</feature>
<dbReference type="Gene3D" id="2.30.26.10">
    <property type="entry name" value="Dihydroorotate Dehydrogenase A, chain A, domain 2"/>
    <property type="match status" value="1"/>
</dbReference>
<dbReference type="STRING" id="42251.A0A2T6ZH04"/>
<gene>
    <name evidence="9" type="ORF">B9Z19DRAFT_1091978</name>
</gene>
<dbReference type="Gene3D" id="3.20.20.70">
    <property type="entry name" value="Aldolase class I"/>
    <property type="match status" value="1"/>
</dbReference>
<protein>
    <recommendedName>
        <fullName evidence="7">Dihydroorotate oxidase</fullName>
    </recommendedName>
</protein>
<evidence type="ECO:0000256" key="3">
    <source>
        <dbReference type="ARBA" id="ARBA00022630"/>
    </source>
</evidence>
<keyword evidence="10" id="KW-1185">Reference proteome</keyword>
<evidence type="ECO:0000256" key="2">
    <source>
        <dbReference type="ARBA" id="ARBA00004725"/>
    </source>
</evidence>
<comment type="pathway">
    <text evidence="2">Pyrimidine metabolism; UMP biosynthesis via de novo pathway.</text>
</comment>
<dbReference type="PANTHER" id="PTHR48109:SF1">
    <property type="entry name" value="DIHYDROOROTATE DEHYDROGENASE (FUMARATE)"/>
    <property type="match status" value="1"/>
</dbReference>
<dbReference type="UniPathway" id="UPA00070"/>
<sequence>MPRVTFRPPLFNSASPWATTKTDLQDLYNSPFTGAVTTRTSLLAGFPHNPSIHQHTLFDSPTTSLNTYGYSPYPLKFYLDTVKSVIADTGKPQTKPFIISITGTPEEVAEAVAVVNDVAKTGYDLLVEANLSCPNIPDKPPPAYSLPELKAYLDLLSKLKAGVPIGLKTPPYTYDAQFQVLLSALKAYPSLVSFITSTNTLGSSLHLSSPPSLAVSGGRRVVYQSTLSSPSGTGIGGLGGASIHWLSLGNVSTIRRMLDQAQELKDIAVIGVGGVGDREGWERMLSIGAEGVGVATALGKNGVGVFAKILSED</sequence>
<evidence type="ECO:0000313" key="10">
    <source>
        <dbReference type="Proteomes" id="UP000244722"/>
    </source>
</evidence>
<organism evidence="9 10">
    <name type="scientific">Tuber borchii</name>
    <name type="common">White truffle</name>
    <dbReference type="NCBI Taxonomy" id="42251"/>
    <lineage>
        <taxon>Eukaryota</taxon>
        <taxon>Fungi</taxon>
        <taxon>Dikarya</taxon>
        <taxon>Ascomycota</taxon>
        <taxon>Pezizomycotina</taxon>
        <taxon>Pezizomycetes</taxon>
        <taxon>Pezizales</taxon>
        <taxon>Tuberaceae</taxon>
        <taxon>Tuber</taxon>
    </lineage>
</organism>
<dbReference type="Pfam" id="PF01180">
    <property type="entry name" value="DHO_dh"/>
    <property type="match status" value="1"/>
</dbReference>
<keyword evidence="5" id="KW-0665">Pyrimidine biosynthesis</keyword>
<dbReference type="PIRSF" id="PIRSF000164">
    <property type="entry name" value="DHO_oxidase"/>
    <property type="match status" value="1"/>
</dbReference>
<evidence type="ECO:0000256" key="4">
    <source>
        <dbReference type="ARBA" id="ARBA00022643"/>
    </source>
</evidence>
<dbReference type="PANTHER" id="PTHR48109">
    <property type="entry name" value="DIHYDROOROTATE DEHYDROGENASE (QUINONE), MITOCHONDRIAL-RELATED"/>
    <property type="match status" value="1"/>
</dbReference>
<dbReference type="EMBL" id="NESQ01000274">
    <property type="protein sequence ID" value="PUU74778.1"/>
    <property type="molecule type" value="Genomic_DNA"/>
</dbReference>
<dbReference type="InterPro" id="IPR050074">
    <property type="entry name" value="DHO_dehydrogenase"/>
</dbReference>
<keyword evidence="4" id="KW-0288">FMN</keyword>
<evidence type="ECO:0000256" key="5">
    <source>
        <dbReference type="ARBA" id="ARBA00022975"/>
    </source>
</evidence>
<keyword evidence="3" id="KW-0285">Flavoprotein</keyword>
<reference evidence="9 10" key="1">
    <citation type="submission" date="2017-04" db="EMBL/GenBank/DDBJ databases">
        <title>Draft genome sequence of Tuber borchii Vittad., a whitish edible truffle.</title>
        <authorList>
            <consortium name="DOE Joint Genome Institute"/>
            <person name="Murat C."/>
            <person name="Kuo A."/>
            <person name="Barry K.W."/>
            <person name="Clum A."/>
            <person name="Dockter R.B."/>
            <person name="Fauchery L."/>
            <person name="Iotti M."/>
            <person name="Kohler A."/>
            <person name="Labutti K."/>
            <person name="Lindquist E.A."/>
            <person name="Lipzen A."/>
            <person name="Ohm R.A."/>
            <person name="Wang M."/>
            <person name="Grigoriev I.V."/>
            <person name="Zambonelli A."/>
            <person name="Martin F.M."/>
        </authorList>
    </citation>
    <scope>NUCLEOTIDE SEQUENCE [LARGE SCALE GENOMIC DNA]</scope>
    <source>
        <strain evidence="9 10">Tbo3840</strain>
    </source>
</reference>
<dbReference type="AlphaFoldDB" id="A0A2T6ZH04"/>
<evidence type="ECO:0000313" key="9">
    <source>
        <dbReference type="EMBL" id="PUU74778.1"/>
    </source>
</evidence>
<dbReference type="Proteomes" id="UP000244722">
    <property type="component" value="Unassembled WGS sequence"/>
</dbReference>
<dbReference type="InterPro" id="IPR023359">
    <property type="entry name" value="Dihydro_DH_chainA_dom2"/>
</dbReference>
<dbReference type="GO" id="GO:0044205">
    <property type="term" value="P:'de novo' UMP biosynthetic process"/>
    <property type="evidence" value="ECO:0007669"/>
    <property type="project" value="UniProtKB-UniPathway"/>
</dbReference>
<comment type="caution">
    <text evidence="9">The sequence shown here is derived from an EMBL/GenBank/DDBJ whole genome shotgun (WGS) entry which is preliminary data.</text>
</comment>
<name>A0A2T6ZH04_TUBBO</name>
<dbReference type="OrthoDB" id="14784at2759"/>
<proteinExistence type="predicted"/>
<dbReference type="GO" id="GO:0006207">
    <property type="term" value="P:'de novo' pyrimidine nucleobase biosynthetic process"/>
    <property type="evidence" value="ECO:0007669"/>
    <property type="project" value="TreeGrafter"/>
</dbReference>
<dbReference type="GO" id="GO:0005737">
    <property type="term" value="C:cytoplasm"/>
    <property type="evidence" value="ECO:0007669"/>
    <property type="project" value="InterPro"/>
</dbReference>
<dbReference type="InterPro" id="IPR005720">
    <property type="entry name" value="Dihydroorotate_DH_cat"/>
</dbReference>
<dbReference type="SUPFAM" id="SSF51395">
    <property type="entry name" value="FMN-linked oxidoreductases"/>
    <property type="match status" value="1"/>
</dbReference>
<dbReference type="InterPro" id="IPR012135">
    <property type="entry name" value="Dihydroorotate_DH_1_2"/>
</dbReference>
<evidence type="ECO:0000256" key="6">
    <source>
        <dbReference type="ARBA" id="ARBA00023002"/>
    </source>
</evidence>
<comment type="cofactor">
    <cofactor evidence="1">
        <name>FMN</name>
        <dbReference type="ChEBI" id="CHEBI:58210"/>
    </cofactor>
</comment>